<sequence>MAVLCWAVVLLASVTCSSALGSQTSVEEYPSIAQVENRAGLLWLQYCVASVLTSYHVLSTAKCFSGPYYADNYRRIRAGASYRGTGGLVRGVERVYIHPDFGLLANDADIAVVRMQEALTLGDTIKQAQILGQGIYLPTGLALTLVSWGTTTEGGNTGNYNLYELDLYTIRDYDCINTYYYLQNFPNNTITENMFCAGLRGSQGRDLDSRDVGAPLFYSGVTMGILSFGVSDGEDSVPVVSTGLASYSNWVVETATY</sequence>
<evidence type="ECO:0000313" key="1">
    <source>
        <dbReference type="EMBL" id="KAJ8711582.1"/>
    </source>
</evidence>
<dbReference type="Proteomes" id="UP001231649">
    <property type="component" value="Chromosome 22"/>
</dbReference>
<name>A0ACC2QAJ7_9NEOP</name>
<proteinExistence type="predicted"/>
<protein>
    <submittedName>
        <fullName evidence="1">Uncharacterized protein</fullName>
    </submittedName>
</protein>
<comment type="caution">
    <text evidence="1">The sequence shown here is derived from an EMBL/GenBank/DDBJ whole genome shotgun (WGS) entry which is preliminary data.</text>
</comment>
<keyword evidence="2" id="KW-1185">Reference proteome</keyword>
<dbReference type="EMBL" id="CM056798">
    <property type="protein sequence ID" value="KAJ8711582.1"/>
    <property type="molecule type" value="Genomic_DNA"/>
</dbReference>
<accession>A0ACC2QAJ7</accession>
<organism evidence="1 2">
    <name type="scientific">Mythimna loreyi</name>
    <dbReference type="NCBI Taxonomy" id="667449"/>
    <lineage>
        <taxon>Eukaryota</taxon>
        <taxon>Metazoa</taxon>
        <taxon>Ecdysozoa</taxon>
        <taxon>Arthropoda</taxon>
        <taxon>Hexapoda</taxon>
        <taxon>Insecta</taxon>
        <taxon>Pterygota</taxon>
        <taxon>Neoptera</taxon>
        <taxon>Endopterygota</taxon>
        <taxon>Lepidoptera</taxon>
        <taxon>Glossata</taxon>
        <taxon>Ditrysia</taxon>
        <taxon>Noctuoidea</taxon>
        <taxon>Noctuidae</taxon>
        <taxon>Noctuinae</taxon>
        <taxon>Hadenini</taxon>
        <taxon>Mythimna</taxon>
    </lineage>
</organism>
<reference evidence="1" key="1">
    <citation type="submission" date="2023-03" db="EMBL/GenBank/DDBJ databases">
        <title>Chromosome-level genomes of two armyworms, Mythimna separata and Mythimna loreyi, provide insights into the biosynthesis and reception of sex pheromones.</title>
        <authorList>
            <person name="Zhao H."/>
        </authorList>
    </citation>
    <scope>NUCLEOTIDE SEQUENCE</scope>
    <source>
        <strain evidence="1">BeijingLab</strain>
    </source>
</reference>
<gene>
    <name evidence="1" type="ORF">PYW08_008536</name>
</gene>
<evidence type="ECO:0000313" key="2">
    <source>
        <dbReference type="Proteomes" id="UP001231649"/>
    </source>
</evidence>